<gene>
    <name evidence="4" type="ORF">SAMN02745752_00787</name>
</gene>
<dbReference type="SUPFAM" id="SSF109604">
    <property type="entry name" value="HD-domain/PDEase-like"/>
    <property type="match status" value="1"/>
</dbReference>
<reference evidence="4 5" key="1">
    <citation type="submission" date="2016-11" db="EMBL/GenBank/DDBJ databases">
        <authorList>
            <person name="Jaros S."/>
            <person name="Januszkiewicz K."/>
            <person name="Wedrychowicz H."/>
        </authorList>
    </citation>
    <scope>NUCLEOTIDE SEQUENCE [LARGE SCALE GENOMIC DNA]</scope>
    <source>
        <strain evidence="4 5">DSM 21637</strain>
    </source>
</reference>
<evidence type="ECO:0000256" key="1">
    <source>
        <dbReference type="ARBA" id="ARBA00022801"/>
    </source>
</evidence>
<dbReference type="Gene3D" id="3.30.420.150">
    <property type="entry name" value="Exopolyphosphatase. Domain 2"/>
    <property type="match status" value="1"/>
</dbReference>
<dbReference type="InterPro" id="IPR048950">
    <property type="entry name" value="Ppx_GppA_C"/>
</dbReference>
<dbReference type="PANTHER" id="PTHR30005">
    <property type="entry name" value="EXOPOLYPHOSPHATASE"/>
    <property type="match status" value="1"/>
</dbReference>
<protein>
    <submittedName>
        <fullName evidence="4">Exopolyphosphatase / guanosine-5'-triphosphate,3'-diphosphate pyrophosphatase</fullName>
    </submittedName>
</protein>
<dbReference type="Gene3D" id="1.10.3210.10">
    <property type="entry name" value="Hypothetical protein af1432"/>
    <property type="match status" value="1"/>
</dbReference>
<accession>A0A1K1V6W6</accession>
<feature type="domain" description="Ppx/GppA phosphatase N-terminal" evidence="2">
    <location>
        <begin position="28"/>
        <end position="305"/>
    </location>
</feature>
<dbReference type="InterPro" id="IPR043129">
    <property type="entry name" value="ATPase_NBD"/>
</dbReference>
<keyword evidence="1" id="KW-0378">Hydrolase</keyword>
<organism evidence="4 5">
    <name type="scientific">Marinospirillum alkaliphilum DSM 21637</name>
    <dbReference type="NCBI Taxonomy" id="1122209"/>
    <lineage>
        <taxon>Bacteria</taxon>
        <taxon>Pseudomonadati</taxon>
        <taxon>Pseudomonadota</taxon>
        <taxon>Gammaproteobacteria</taxon>
        <taxon>Oceanospirillales</taxon>
        <taxon>Oceanospirillaceae</taxon>
        <taxon>Marinospirillum</taxon>
    </lineage>
</organism>
<dbReference type="Pfam" id="PF02541">
    <property type="entry name" value="Ppx-GppA"/>
    <property type="match status" value="1"/>
</dbReference>
<proteinExistence type="predicted"/>
<dbReference type="FunFam" id="3.30.420.40:FF:000023">
    <property type="entry name" value="Guanosine-5'-triphosphate,3'-diphosphate pyrophosphatase"/>
    <property type="match status" value="1"/>
</dbReference>
<evidence type="ECO:0000313" key="4">
    <source>
        <dbReference type="EMBL" id="SFX20293.1"/>
    </source>
</evidence>
<name>A0A1K1V6W6_9GAMM</name>
<dbReference type="OrthoDB" id="9793035at2"/>
<dbReference type="CDD" id="cd24053">
    <property type="entry name" value="ASKHA_NBD_EcPPX-GppA-like"/>
    <property type="match status" value="1"/>
</dbReference>
<dbReference type="EMBL" id="FPJW01000002">
    <property type="protein sequence ID" value="SFX20293.1"/>
    <property type="molecule type" value="Genomic_DNA"/>
</dbReference>
<dbReference type="GO" id="GO:0004309">
    <property type="term" value="F:exopolyphosphatase activity"/>
    <property type="evidence" value="ECO:0007669"/>
    <property type="project" value="TreeGrafter"/>
</dbReference>
<dbReference type="Proteomes" id="UP000182350">
    <property type="component" value="Unassembled WGS sequence"/>
</dbReference>
<dbReference type="GO" id="GO:0006798">
    <property type="term" value="P:polyphosphate catabolic process"/>
    <property type="evidence" value="ECO:0007669"/>
    <property type="project" value="TreeGrafter"/>
</dbReference>
<evidence type="ECO:0000259" key="2">
    <source>
        <dbReference type="Pfam" id="PF02541"/>
    </source>
</evidence>
<dbReference type="InterPro" id="IPR003695">
    <property type="entry name" value="Ppx_GppA_N"/>
</dbReference>
<dbReference type="PIRSF" id="PIRSF001267">
    <property type="entry name" value="Pyrophosphatase_GppA_Ppx"/>
    <property type="match status" value="1"/>
</dbReference>
<dbReference type="RefSeq" id="WP_072325037.1">
    <property type="nucleotide sequence ID" value="NZ_FPJW01000002.1"/>
</dbReference>
<keyword evidence="5" id="KW-1185">Reference proteome</keyword>
<sequence>MADELPPDGAMLAAVDLGSNSFHLILARRLKGELSLLRRMGEKVQLAAGLDENNWLSEEAQQRGLDCLKMMAPFLQGLSENQVRIVGTNALRAAHNAEEFITRAEAILGFPIEIIAGREEARLIFAGAVHTTPRVEGHRLVVDIGGGSTEFIIGEGAEPRLLESLHMGCVSYGGRYFPGGEVTERGYQRARTAALGELLHIQQPFRKMGWQLAQGSSGTLKALSQILGKGEFAPLTPEGIQELEKDLLKAGSAHHWTAYGMRADRVNVIPAGLAITSAFFESLGITEMHYSDGALREGVLYELLGSGTDEDIRERTVRALQERFQVDLNQSHFVTTAALQALEQTASPWGLMAPKWQHKLEWAARLHEIGLSVAHTQYHKHGAYLMRYADLAGFTRLQQQMLAVLIRAHRRKFPVTEFKVFTPEDQLKLQRLARLLRLAVVLHHSRPETPLLDFRISINNSTTRESMQVTFPEGWLQDQPLLRADLEQEAAWQAAAGFELIFV</sequence>
<dbReference type="InterPro" id="IPR030673">
    <property type="entry name" value="PyroPPase_GppA_Ppx"/>
</dbReference>
<dbReference type="Gene3D" id="3.30.420.40">
    <property type="match status" value="1"/>
</dbReference>
<dbReference type="STRING" id="1122209.SAMN02745752_00787"/>
<dbReference type="InterPro" id="IPR050273">
    <property type="entry name" value="GppA/Ppx_hydrolase"/>
</dbReference>
<dbReference type="PANTHER" id="PTHR30005:SF14">
    <property type="entry name" value="EXOPOLYPHOSPHATASE"/>
    <property type="match status" value="1"/>
</dbReference>
<evidence type="ECO:0000313" key="5">
    <source>
        <dbReference type="Proteomes" id="UP000182350"/>
    </source>
</evidence>
<evidence type="ECO:0000259" key="3">
    <source>
        <dbReference type="Pfam" id="PF21447"/>
    </source>
</evidence>
<dbReference type="SUPFAM" id="SSF53067">
    <property type="entry name" value="Actin-like ATPase domain"/>
    <property type="match status" value="2"/>
</dbReference>
<dbReference type="Pfam" id="PF21447">
    <property type="entry name" value="Ppx-GppA_III"/>
    <property type="match status" value="1"/>
</dbReference>
<feature type="domain" description="Ppx/GppA phosphatase C-terminal" evidence="3">
    <location>
        <begin position="312"/>
        <end position="489"/>
    </location>
</feature>
<dbReference type="AlphaFoldDB" id="A0A1K1V6W6"/>